<feature type="domain" description="Tlde1" evidence="1">
    <location>
        <begin position="24"/>
        <end position="147"/>
    </location>
</feature>
<dbReference type="OrthoDB" id="6490254at2"/>
<dbReference type="AlphaFoldDB" id="A0A1B7IP69"/>
<proteinExistence type="predicted"/>
<dbReference type="Pfam" id="PF10908">
    <property type="entry name" value="Tlde1_dom"/>
    <property type="match status" value="1"/>
</dbReference>
<dbReference type="InterPro" id="IPR021225">
    <property type="entry name" value="Tlde1_dom"/>
</dbReference>
<name>A0A1B7IP69_9ENTR</name>
<dbReference type="RefSeq" id="WP_064559219.1">
    <property type="nucleotide sequence ID" value="NZ_LXER01000018.1"/>
</dbReference>
<keyword evidence="3" id="KW-1185">Reference proteome</keyword>
<dbReference type="PROSITE" id="PS51257">
    <property type="entry name" value="PROKAR_LIPOPROTEIN"/>
    <property type="match status" value="1"/>
</dbReference>
<sequence length="159" mass="17182">MIRCTFHLNGGALSTLSCPGVGFFPAYSGNAGPLRNNPDAVGISEVGPLPPGNYYIVARPGSGLKHAIKDALYSVTSGSNHFTWFALYREDSSIDDYTFIGQVERGNFRLHPAGYRGISNGCITFISKDHYNILRQALLTTAATKISGQLEAYGTVQVY</sequence>
<evidence type="ECO:0000313" key="2">
    <source>
        <dbReference type="EMBL" id="OAT31509.1"/>
    </source>
</evidence>
<protein>
    <submittedName>
        <fullName evidence="2">Uncharacterized DUF2778 family protein</fullName>
    </submittedName>
</protein>
<gene>
    <name evidence="2" type="ORF">M975_2143</name>
</gene>
<evidence type="ECO:0000313" key="3">
    <source>
        <dbReference type="Proteomes" id="UP000078410"/>
    </source>
</evidence>
<dbReference type="EMBL" id="LXER01000018">
    <property type="protein sequence ID" value="OAT31509.1"/>
    <property type="molecule type" value="Genomic_DNA"/>
</dbReference>
<dbReference type="PATRIC" id="fig|1354251.4.peg.2219"/>
<comment type="caution">
    <text evidence="2">The sequence shown here is derived from an EMBL/GenBank/DDBJ whole genome shotgun (WGS) entry which is preliminary data.</text>
</comment>
<accession>A0A1B7IP69</accession>
<dbReference type="Proteomes" id="UP000078410">
    <property type="component" value="Unassembled WGS sequence"/>
</dbReference>
<reference evidence="2 3" key="1">
    <citation type="submission" date="2016-04" db="EMBL/GenBank/DDBJ databases">
        <title>ATOL: Assembling a taxonomically balanced genome-scale reconstruction of the evolutionary history of the Enterobacteriaceae.</title>
        <authorList>
            <person name="Plunkett G.III."/>
            <person name="Neeno-Eckwall E.C."/>
            <person name="Glasner J.D."/>
            <person name="Perna N.T."/>
        </authorList>
    </citation>
    <scope>NUCLEOTIDE SEQUENCE [LARGE SCALE GENOMIC DNA]</scope>
    <source>
        <strain evidence="2 3">ATCC 51605</strain>
    </source>
</reference>
<organism evidence="2 3">
    <name type="scientific">Buttiauxella brennerae ATCC 51605</name>
    <dbReference type="NCBI Taxonomy" id="1354251"/>
    <lineage>
        <taxon>Bacteria</taxon>
        <taxon>Pseudomonadati</taxon>
        <taxon>Pseudomonadota</taxon>
        <taxon>Gammaproteobacteria</taxon>
        <taxon>Enterobacterales</taxon>
        <taxon>Enterobacteriaceae</taxon>
        <taxon>Buttiauxella</taxon>
    </lineage>
</organism>
<evidence type="ECO:0000259" key="1">
    <source>
        <dbReference type="Pfam" id="PF10908"/>
    </source>
</evidence>